<dbReference type="CDD" id="cd11395">
    <property type="entry name" value="bHLHzip_SREBP_like"/>
    <property type="match status" value="1"/>
</dbReference>
<gene>
    <name evidence="4" type="ORF">WHR41_08468</name>
</gene>
<dbReference type="EMBL" id="JAAQHG020000040">
    <property type="protein sequence ID" value="KAL1583047.1"/>
    <property type="molecule type" value="Genomic_DNA"/>
</dbReference>
<dbReference type="InterPro" id="IPR011598">
    <property type="entry name" value="bHLH_dom"/>
</dbReference>
<feature type="compositionally biased region" description="Acidic residues" evidence="2">
    <location>
        <begin position="191"/>
        <end position="201"/>
    </location>
</feature>
<evidence type="ECO:0000313" key="5">
    <source>
        <dbReference type="Proteomes" id="UP000803884"/>
    </source>
</evidence>
<dbReference type="Gene3D" id="4.10.280.10">
    <property type="entry name" value="Helix-loop-helix DNA-binding domain"/>
    <property type="match status" value="1"/>
</dbReference>
<dbReference type="PANTHER" id="PTHR47336">
    <property type="entry name" value="TRANSCRIPTION FACTOR HMS1-RELATED"/>
    <property type="match status" value="1"/>
</dbReference>
<feature type="region of interest" description="Disordered" evidence="2">
    <location>
        <begin position="1"/>
        <end position="243"/>
    </location>
</feature>
<dbReference type="PROSITE" id="PS50888">
    <property type="entry name" value="BHLH"/>
    <property type="match status" value="1"/>
</dbReference>
<feature type="domain" description="BHLH" evidence="3">
    <location>
        <begin position="231"/>
        <end position="301"/>
    </location>
</feature>
<name>A0AB34KDF5_9PEZI</name>
<dbReference type="SMART" id="SM00353">
    <property type="entry name" value="HLH"/>
    <property type="match status" value="1"/>
</dbReference>
<protein>
    <recommendedName>
        <fullName evidence="3">BHLH domain-containing protein</fullName>
    </recommendedName>
</protein>
<dbReference type="PANTHER" id="PTHR47336:SF2">
    <property type="entry name" value="TRANSCRIPTION FACTOR HMS1-RELATED"/>
    <property type="match status" value="1"/>
</dbReference>
<dbReference type="Proteomes" id="UP000803884">
    <property type="component" value="Unassembled WGS sequence"/>
</dbReference>
<dbReference type="GO" id="GO:0046983">
    <property type="term" value="F:protein dimerization activity"/>
    <property type="evidence" value="ECO:0007669"/>
    <property type="project" value="InterPro"/>
</dbReference>
<sequence>MPDQPADQDWQHQQHHSQQQNNYIPPMPMLTNQWAPQTQPQSAAQQQRQMLGLSGMDRRFFHEENSSYMPYTGPGASNNLISPGFPPESTWSDMDIGTPSYGSPNDPLDSYSQSQTDNTRLRLPSNATAKHHTPSLSPHLDGPDPMSLDQHHHQQQARPSLPGRSQTAPAGKNPHSTKSSKDPTIKSSISDENEAESDEDFVPSSESATKHLAHPAHATNPTTASNRGRKRQRIPHTAVERRYRENLNAHLERLRQTVPSLASRPPPPSSAPHHAPQLLADSARPSKCEILNGAIEHIGGLQRENDGLKGEVKELRARVEELQRWCSAALGRAGAPQGGGMGVGFAG</sequence>
<keyword evidence="1" id="KW-0175">Coiled coil</keyword>
<evidence type="ECO:0000256" key="1">
    <source>
        <dbReference type="SAM" id="Coils"/>
    </source>
</evidence>
<dbReference type="GeneID" id="96009910"/>
<dbReference type="AlphaFoldDB" id="A0AB34KDF5"/>
<comment type="caution">
    <text evidence="4">The sequence shown here is derived from an EMBL/GenBank/DDBJ whole genome shotgun (WGS) entry which is preliminary data.</text>
</comment>
<feature type="compositionally biased region" description="Basic and acidic residues" evidence="2">
    <location>
        <begin position="56"/>
        <end position="65"/>
    </location>
</feature>
<feature type="coiled-coil region" evidence="1">
    <location>
        <begin position="298"/>
        <end position="325"/>
    </location>
</feature>
<reference evidence="4 5" key="1">
    <citation type="journal article" date="2020" name="Microbiol. Resour. Announc.">
        <title>Draft Genome Sequence of a Cladosporium Species Isolated from the Mesophotic Ascidian Didemnum maculosum.</title>
        <authorList>
            <person name="Gioti A."/>
            <person name="Siaperas R."/>
            <person name="Nikolaivits E."/>
            <person name="Le Goff G."/>
            <person name="Ouazzani J."/>
            <person name="Kotoulas G."/>
            <person name="Topakas E."/>
        </authorList>
    </citation>
    <scope>NUCLEOTIDE SEQUENCE [LARGE SCALE GENOMIC DNA]</scope>
    <source>
        <strain evidence="4 5">TM138-S3</strain>
    </source>
</reference>
<evidence type="ECO:0000313" key="4">
    <source>
        <dbReference type="EMBL" id="KAL1583047.1"/>
    </source>
</evidence>
<dbReference type="InterPro" id="IPR036638">
    <property type="entry name" value="HLH_DNA-bd_sf"/>
</dbReference>
<keyword evidence="5" id="KW-1185">Reference proteome</keyword>
<dbReference type="Pfam" id="PF00010">
    <property type="entry name" value="HLH"/>
    <property type="match status" value="1"/>
</dbReference>
<feature type="compositionally biased region" description="Low complexity" evidence="2">
    <location>
        <begin position="215"/>
        <end position="224"/>
    </location>
</feature>
<proteinExistence type="predicted"/>
<accession>A0AB34KDF5</accession>
<evidence type="ECO:0000259" key="3">
    <source>
        <dbReference type="PROSITE" id="PS50888"/>
    </source>
</evidence>
<organism evidence="4 5">
    <name type="scientific">Cladosporium halotolerans</name>
    <dbReference type="NCBI Taxonomy" id="1052096"/>
    <lineage>
        <taxon>Eukaryota</taxon>
        <taxon>Fungi</taxon>
        <taxon>Dikarya</taxon>
        <taxon>Ascomycota</taxon>
        <taxon>Pezizomycotina</taxon>
        <taxon>Dothideomycetes</taxon>
        <taxon>Dothideomycetidae</taxon>
        <taxon>Cladosporiales</taxon>
        <taxon>Cladosporiaceae</taxon>
        <taxon>Cladosporium</taxon>
    </lineage>
</organism>
<dbReference type="SUPFAM" id="SSF47459">
    <property type="entry name" value="HLH, helix-loop-helix DNA-binding domain"/>
    <property type="match status" value="1"/>
</dbReference>
<feature type="compositionally biased region" description="Low complexity" evidence="2">
    <location>
        <begin position="33"/>
        <end position="49"/>
    </location>
</feature>
<evidence type="ECO:0000256" key="2">
    <source>
        <dbReference type="SAM" id="MobiDB-lite"/>
    </source>
</evidence>
<dbReference type="InterPro" id="IPR052099">
    <property type="entry name" value="Regulatory_TF_Diverse"/>
</dbReference>
<dbReference type="RefSeq" id="XP_069226154.1">
    <property type="nucleotide sequence ID" value="XM_069377072.1"/>
</dbReference>